<dbReference type="Pfam" id="PF07282">
    <property type="entry name" value="Cas12f1-like_TNB"/>
    <property type="match status" value="1"/>
</dbReference>
<dbReference type="Proteomes" id="UP000650833">
    <property type="component" value="Unassembled WGS sequence"/>
</dbReference>
<protein>
    <recommendedName>
        <fullName evidence="2">Cas12f1-like TNB domain-containing protein</fullName>
    </recommendedName>
</protein>
<evidence type="ECO:0000256" key="1">
    <source>
        <dbReference type="ARBA" id="ARBA00023125"/>
    </source>
</evidence>
<evidence type="ECO:0000313" key="4">
    <source>
        <dbReference type="Proteomes" id="UP000650833"/>
    </source>
</evidence>
<evidence type="ECO:0000259" key="2">
    <source>
        <dbReference type="Pfam" id="PF07282"/>
    </source>
</evidence>
<dbReference type="OrthoDB" id="2237019at2759"/>
<proteinExistence type="predicted"/>
<name>A0A8H7RRC9_9FUNG</name>
<sequence length="228" mass="26184">MVYHDLVLEDFEYEEVERIYQPVFIDPGRKAVYTAAIGLDTSLTSIETNIPTQKICISILYGRFIQYIIIHQDKSFTFYGRQRAPEIMVNMLLNGDKKSNKWKPSKFEYGKSKVPLIVFGTGMVGKDSVKLRGLRHGVTGMFYRTLKKREKEGELLVVPIDEFKTSRICNICKTDTLYKASHTRGFGVLVCKTCKTLWQQDVNASKNMMSIASSIWNQDGRPTSFKRI</sequence>
<dbReference type="EMBL" id="JAEPRC010000019">
    <property type="protein sequence ID" value="KAG2214857.1"/>
    <property type="molecule type" value="Genomic_DNA"/>
</dbReference>
<gene>
    <name evidence="3" type="ORF">INT46_000155</name>
</gene>
<keyword evidence="4" id="KW-1185">Reference proteome</keyword>
<dbReference type="AlphaFoldDB" id="A0A8H7RRC9"/>
<comment type="caution">
    <text evidence="3">The sequence shown here is derived from an EMBL/GenBank/DDBJ whole genome shotgun (WGS) entry which is preliminary data.</text>
</comment>
<feature type="domain" description="Cas12f1-like TNB" evidence="2">
    <location>
        <begin position="140"/>
        <end position="208"/>
    </location>
</feature>
<dbReference type="InterPro" id="IPR010095">
    <property type="entry name" value="Cas12f1-like_TNB"/>
</dbReference>
<organism evidence="3 4">
    <name type="scientific">Mucor plumbeus</name>
    <dbReference type="NCBI Taxonomy" id="97098"/>
    <lineage>
        <taxon>Eukaryota</taxon>
        <taxon>Fungi</taxon>
        <taxon>Fungi incertae sedis</taxon>
        <taxon>Mucoromycota</taxon>
        <taxon>Mucoromycotina</taxon>
        <taxon>Mucoromycetes</taxon>
        <taxon>Mucorales</taxon>
        <taxon>Mucorineae</taxon>
        <taxon>Mucoraceae</taxon>
        <taxon>Mucor</taxon>
    </lineage>
</organism>
<accession>A0A8H7RRC9</accession>
<evidence type="ECO:0000313" key="3">
    <source>
        <dbReference type="EMBL" id="KAG2214857.1"/>
    </source>
</evidence>
<dbReference type="GO" id="GO:0003677">
    <property type="term" value="F:DNA binding"/>
    <property type="evidence" value="ECO:0007669"/>
    <property type="project" value="UniProtKB-KW"/>
</dbReference>
<reference evidence="3" key="1">
    <citation type="submission" date="2020-12" db="EMBL/GenBank/DDBJ databases">
        <title>Metabolic potential, ecology and presence of endohyphal bacteria is reflected in genomic diversity of Mucoromycotina.</title>
        <authorList>
            <person name="Muszewska A."/>
            <person name="Okrasinska A."/>
            <person name="Steczkiewicz K."/>
            <person name="Drgas O."/>
            <person name="Orlowska M."/>
            <person name="Perlinska-Lenart U."/>
            <person name="Aleksandrzak-Piekarczyk T."/>
            <person name="Szatraj K."/>
            <person name="Zielenkiewicz U."/>
            <person name="Pilsyk S."/>
            <person name="Malc E."/>
            <person name="Mieczkowski P."/>
            <person name="Kruszewska J.S."/>
            <person name="Biernat P."/>
            <person name="Pawlowska J."/>
        </authorList>
    </citation>
    <scope>NUCLEOTIDE SEQUENCE</scope>
    <source>
        <strain evidence="3">CBS 226.32</strain>
    </source>
</reference>
<keyword evidence="1" id="KW-0238">DNA-binding</keyword>